<dbReference type="EMBL" id="BLIO01000001">
    <property type="protein sequence ID" value="GFE12215.1"/>
    <property type="molecule type" value="Genomic_DNA"/>
</dbReference>
<dbReference type="AlphaFoldDB" id="A0A640SRV3"/>
<accession>A0A640SRV3</accession>
<reference evidence="1 2" key="1">
    <citation type="submission" date="2019-12" db="EMBL/GenBank/DDBJ databases">
        <title>Whole genome shotgun sequence of Streptomyces hygroscopicus subsp. glebosus NBRC 13786.</title>
        <authorList>
            <person name="Ichikawa N."/>
            <person name="Kimura A."/>
            <person name="Kitahashi Y."/>
            <person name="Komaki H."/>
            <person name="Tamura T."/>
        </authorList>
    </citation>
    <scope>NUCLEOTIDE SEQUENCE [LARGE SCALE GENOMIC DNA]</scope>
    <source>
        <strain evidence="1 2">NBRC 13786</strain>
    </source>
</reference>
<evidence type="ECO:0000313" key="2">
    <source>
        <dbReference type="Proteomes" id="UP000430079"/>
    </source>
</evidence>
<organism evidence="1 2">
    <name type="scientific">Streptomyces glebosus</name>
    <dbReference type="NCBI Taxonomy" id="249580"/>
    <lineage>
        <taxon>Bacteria</taxon>
        <taxon>Bacillati</taxon>
        <taxon>Actinomycetota</taxon>
        <taxon>Actinomycetes</taxon>
        <taxon>Kitasatosporales</taxon>
        <taxon>Streptomycetaceae</taxon>
        <taxon>Streptomyces</taxon>
    </lineage>
</organism>
<keyword evidence="2" id="KW-1185">Reference proteome</keyword>
<sequence length="41" mass="4300">MANNNPGADAAGAAPDGIDVIWERRNQHTDTPDRAAAARVL</sequence>
<comment type="caution">
    <text evidence="1">The sequence shown here is derived from an EMBL/GenBank/DDBJ whole genome shotgun (WGS) entry which is preliminary data.</text>
</comment>
<dbReference type="RefSeq" id="WP_268256975.1">
    <property type="nucleotide sequence ID" value="NZ_BLIO01000001.1"/>
</dbReference>
<evidence type="ECO:0000313" key="1">
    <source>
        <dbReference type="EMBL" id="GFE12215.1"/>
    </source>
</evidence>
<dbReference type="Proteomes" id="UP000430079">
    <property type="component" value="Unassembled WGS sequence"/>
</dbReference>
<protein>
    <submittedName>
        <fullName evidence="1">Uncharacterized protein</fullName>
    </submittedName>
</protein>
<proteinExistence type="predicted"/>
<gene>
    <name evidence="1" type="ORF">Sgleb_02620</name>
</gene>
<name>A0A640SRV3_9ACTN</name>